<dbReference type="PROSITE" id="PS50011">
    <property type="entry name" value="PROTEIN_KINASE_DOM"/>
    <property type="match status" value="1"/>
</dbReference>
<reference evidence="4" key="2">
    <citation type="submission" date="2025-08" db="UniProtKB">
        <authorList>
            <consortium name="Ensembl"/>
        </authorList>
    </citation>
    <scope>IDENTIFICATION</scope>
</reference>
<dbReference type="Pfam" id="PF00069">
    <property type="entry name" value="Pkinase"/>
    <property type="match status" value="1"/>
</dbReference>
<feature type="region of interest" description="Disordered" evidence="2">
    <location>
        <begin position="38"/>
        <end position="58"/>
    </location>
</feature>
<gene>
    <name evidence="4" type="primary">PEAK3</name>
</gene>
<dbReference type="OMA" id="EVWLCCQ"/>
<dbReference type="GO" id="GO:0005524">
    <property type="term" value="F:ATP binding"/>
    <property type="evidence" value="ECO:0007669"/>
    <property type="project" value="InterPro"/>
</dbReference>
<dbReference type="Proteomes" id="UP000008672">
    <property type="component" value="Unassembled WGS sequence"/>
</dbReference>
<dbReference type="SUPFAM" id="SSF56112">
    <property type="entry name" value="Protein kinase-like (PK-like)"/>
    <property type="match status" value="1"/>
</dbReference>
<accession>H3AH29</accession>
<dbReference type="HOGENOM" id="CLU_032877_1_0_1"/>
<keyword evidence="5" id="KW-1185">Reference proteome</keyword>
<reference evidence="4" key="3">
    <citation type="submission" date="2025-09" db="UniProtKB">
        <authorList>
            <consortium name="Ensembl"/>
        </authorList>
    </citation>
    <scope>IDENTIFICATION</scope>
</reference>
<dbReference type="STRING" id="7897.ENSLACP00000008950"/>
<dbReference type="SMART" id="SM00220">
    <property type="entry name" value="S_TKc"/>
    <property type="match status" value="1"/>
</dbReference>
<proteinExistence type="inferred from homology"/>
<dbReference type="InParanoid" id="H3AH29"/>
<name>H3AH29_LATCH</name>
<dbReference type="InterPro" id="IPR000719">
    <property type="entry name" value="Prot_kinase_dom"/>
</dbReference>
<protein>
    <submittedName>
        <fullName evidence="4">PEAK family member 3</fullName>
    </submittedName>
</protein>
<dbReference type="InterPro" id="IPR051511">
    <property type="entry name" value="MitoQC_Scaffold_Kinases"/>
</dbReference>
<dbReference type="AlphaFoldDB" id="H3AH29"/>
<reference evidence="5" key="1">
    <citation type="submission" date="2011-08" db="EMBL/GenBank/DDBJ databases">
        <title>The draft genome of Latimeria chalumnae.</title>
        <authorList>
            <person name="Di Palma F."/>
            <person name="Alfoldi J."/>
            <person name="Johnson J."/>
            <person name="Berlin A."/>
            <person name="Gnerre S."/>
            <person name="Jaffe D."/>
            <person name="MacCallum I."/>
            <person name="Young S."/>
            <person name="Walker B.J."/>
            <person name="Lander E."/>
            <person name="Lindblad-Toh K."/>
        </authorList>
    </citation>
    <scope>NUCLEOTIDE SEQUENCE [LARGE SCALE GENOMIC DNA]</scope>
    <source>
        <strain evidence="5">Wild caught</strain>
    </source>
</reference>
<evidence type="ECO:0000313" key="4">
    <source>
        <dbReference type="Ensembl" id="ENSLACP00000008950.1"/>
    </source>
</evidence>
<dbReference type="Gene3D" id="1.10.510.10">
    <property type="entry name" value="Transferase(Phosphotransferase) domain 1"/>
    <property type="match status" value="1"/>
</dbReference>
<dbReference type="Ensembl" id="ENSLACT00000009019.1">
    <property type="protein sequence ID" value="ENSLACP00000008950.1"/>
    <property type="gene ID" value="ENSLACG00000007904.1"/>
</dbReference>
<feature type="domain" description="Protein kinase" evidence="3">
    <location>
        <begin position="1"/>
        <end position="270"/>
    </location>
</feature>
<dbReference type="PANTHER" id="PTHR22972:SF8">
    <property type="entry name" value="PROTEIN KINASE DOMAIN-CONTAINING PROTEIN"/>
    <property type="match status" value="1"/>
</dbReference>
<evidence type="ECO:0000256" key="1">
    <source>
        <dbReference type="ARBA" id="ARBA00038349"/>
    </source>
</evidence>
<dbReference type="PANTHER" id="PTHR22972">
    <property type="entry name" value="SERINE/THREONINE PROTEIN KINASE"/>
    <property type="match status" value="1"/>
</dbReference>
<evidence type="ECO:0000256" key="2">
    <source>
        <dbReference type="SAM" id="MobiDB-lite"/>
    </source>
</evidence>
<dbReference type="InterPro" id="IPR011009">
    <property type="entry name" value="Kinase-like_dom_sf"/>
</dbReference>
<dbReference type="EMBL" id="AFYH01051136">
    <property type="status" value="NOT_ANNOTATED_CDS"/>
    <property type="molecule type" value="Genomic_DNA"/>
</dbReference>
<comment type="similarity">
    <text evidence="1">Belongs to the protein kinase superfamily.</text>
</comment>
<evidence type="ECO:0000313" key="5">
    <source>
        <dbReference type="Proteomes" id="UP000008672"/>
    </source>
</evidence>
<sequence>QASIPPHFNVQQICLHFTDVVLVTPSSSQELVFEAETAESSKKVESPSTSSNSHGNNQAETGCKEVVIVREVPYQTLAEFVKENKNLHEIHPSVYERHMCLLLLQLCMGLEHLKKHKVTHCDLQPENLLLVKCMSHEQDDQKAQDMSKKPDLPRLLISNFSKAKQMTVSQVPDNSADHARLAPELFSASQYKKVDEFQVGILIYELLHQPNPFEKPSELKYKDYSLEDLPVIPNQSVYSPGLQCLAKLLLHADPRARKDISQAKNALELILWGPRKELFIENSIDLCLIQNWLEIKRALLTLKLGEKLFEDKGIVDLEHWFCCQYFTISKESILRTAQILQIL</sequence>
<dbReference type="GO" id="GO:0004672">
    <property type="term" value="F:protein kinase activity"/>
    <property type="evidence" value="ECO:0007669"/>
    <property type="project" value="InterPro"/>
</dbReference>
<organism evidence="4 5">
    <name type="scientific">Latimeria chalumnae</name>
    <name type="common">Coelacanth</name>
    <dbReference type="NCBI Taxonomy" id="7897"/>
    <lineage>
        <taxon>Eukaryota</taxon>
        <taxon>Metazoa</taxon>
        <taxon>Chordata</taxon>
        <taxon>Craniata</taxon>
        <taxon>Vertebrata</taxon>
        <taxon>Euteleostomi</taxon>
        <taxon>Coelacanthiformes</taxon>
        <taxon>Coelacanthidae</taxon>
        <taxon>Latimeria</taxon>
    </lineage>
</organism>
<dbReference type="GeneTree" id="ENSGT00940000157066"/>
<evidence type="ECO:0000259" key="3">
    <source>
        <dbReference type="PROSITE" id="PS50011"/>
    </source>
</evidence>